<keyword evidence="4" id="KW-1185">Reference proteome</keyword>
<accession>A0A9P1EN96</accession>
<dbReference type="GO" id="GO:0003676">
    <property type="term" value="F:nucleic acid binding"/>
    <property type="evidence" value="ECO:0007669"/>
    <property type="project" value="InterPro"/>
</dbReference>
<dbReference type="InterPro" id="IPR001584">
    <property type="entry name" value="Integrase_cat-core"/>
</dbReference>
<name>A0A9P1EN96_CUSEU</name>
<dbReference type="InterPro" id="IPR036397">
    <property type="entry name" value="RNaseH_sf"/>
</dbReference>
<dbReference type="InterPro" id="IPR016197">
    <property type="entry name" value="Chromo-like_dom_sf"/>
</dbReference>
<dbReference type="InterPro" id="IPR050951">
    <property type="entry name" value="Retrovirus_Pol_polyprotein"/>
</dbReference>
<dbReference type="OrthoDB" id="1305427at2759"/>
<dbReference type="Proteomes" id="UP001152484">
    <property type="component" value="Unassembled WGS sequence"/>
</dbReference>
<dbReference type="InterPro" id="IPR023780">
    <property type="entry name" value="Chromo_domain"/>
</dbReference>
<dbReference type="Gene3D" id="3.30.420.10">
    <property type="entry name" value="Ribonuclease H-like superfamily/Ribonuclease H"/>
    <property type="match status" value="1"/>
</dbReference>
<dbReference type="PROSITE" id="PS50994">
    <property type="entry name" value="INTEGRASE"/>
    <property type="match status" value="1"/>
</dbReference>
<dbReference type="EMBL" id="CAMAPE010000070">
    <property type="protein sequence ID" value="CAH9116180.1"/>
    <property type="molecule type" value="Genomic_DNA"/>
</dbReference>
<sequence length="376" mass="43727">MDFIGGLPKSMGKDTILVVVDKLTKFAHFLPLAHPYHAKEVAKLFMKEIVKIHGFPKSIVSDRDNLFLSTFWSELFKSAGTKLKYSSAYHPRSDGQTEIVNKCLETYLRCMTRRKPKQWVKWLPWAELWYNTNHHILLQNTPYKALFGQDPPIIIRGDVSLSAVEEVSRLTAERNLMLKELKEHLAKAQNLMKQEADKHRREVKLEAGDSVFLKIQPYKMRSLALRSNHKLRPRFYGPFEILEKINSVALKLRLPVGSRVHPVFHISLFKKVLKLTSTYQDLPMGMTEECELLVKPEKIKDVRINDKGEKEMLVHWEDLPDFEDSWEREDIIRQQFPAFQLGDKLGFQEGSNVRDSTNPKGDAKYFGKVYSRRKSS</sequence>
<feature type="domain" description="Integrase catalytic" evidence="2">
    <location>
        <begin position="1"/>
        <end position="150"/>
    </location>
</feature>
<evidence type="ECO:0000313" key="4">
    <source>
        <dbReference type="Proteomes" id="UP001152484"/>
    </source>
</evidence>
<dbReference type="PANTHER" id="PTHR37984">
    <property type="entry name" value="PROTEIN CBG26694"/>
    <property type="match status" value="1"/>
</dbReference>
<comment type="caution">
    <text evidence="3">The sequence shown here is derived from an EMBL/GenBank/DDBJ whole genome shotgun (WGS) entry which is preliminary data.</text>
</comment>
<feature type="domain" description="Chromo" evidence="1">
    <location>
        <begin position="294"/>
        <end position="332"/>
    </location>
</feature>
<dbReference type="Pfam" id="PF00385">
    <property type="entry name" value="Chromo"/>
    <property type="match status" value="1"/>
</dbReference>
<dbReference type="Pfam" id="PF24626">
    <property type="entry name" value="SH3_Tf2-1"/>
    <property type="match status" value="1"/>
</dbReference>
<evidence type="ECO:0008006" key="5">
    <source>
        <dbReference type="Google" id="ProtNLM"/>
    </source>
</evidence>
<dbReference type="InterPro" id="IPR000953">
    <property type="entry name" value="Chromo/chromo_shadow_dom"/>
</dbReference>
<protein>
    <recommendedName>
        <fullName evidence="5">Integrase catalytic domain-containing protein</fullName>
    </recommendedName>
</protein>
<dbReference type="InterPro" id="IPR056924">
    <property type="entry name" value="SH3_Tf2-1"/>
</dbReference>
<dbReference type="AlphaFoldDB" id="A0A9P1EN96"/>
<dbReference type="SUPFAM" id="SSF53098">
    <property type="entry name" value="Ribonuclease H-like"/>
    <property type="match status" value="1"/>
</dbReference>
<dbReference type="GO" id="GO:0015074">
    <property type="term" value="P:DNA integration"/>
    <property type="evidence" value="ECO:0007669"/>
    <property type="project" value="InterPro"/>
</dbReference>
<dbReference type="PANTHER" id="PTHR37984:SF5">
    <property type="entry name" value="PROTEIN NYNRIN-LIKE"/>
    <property type="match status" value="1"/>
</dbReference>
<evidence type="ECO:0000313" key="3">
    <source>
        <dbReference type="EMBL" id="CAH9116180.1"/>
    </source>
</evidence>
<reference evidence="3" key="1">
    <citation type="submission" date="2022-07" db="EMBL/GenBank/DDBJ databases">
        <authorList>
            <person name="Macas J."/>
            <person name="Novak P."/>
            <person name="Neumann P."/>
        </authorList>
    </citation>
    <scope>NUCLEOTIDE SEQUENCE</scope>
</reference>
<evidence type="ECO:0000259" key="1">
    <source>
        <dbReference type="PROSITE" id="PS50013"/>
    </source>
</evidence>
<organism evidence="3 4">
    <name type="scientific">Cuscuta europaea</name>
    <name type="common">European dodder</name>
    <dbReference type="NCBI Taxonomy" id="41803"/>
    <lineage>
        <taxon>Eukaryota</taxon>
        <taxon>Viridiplantae</taxon>
        <taxon>Streptophyta</taxon>
        <taxon>Embryophyta</taxon>
        <taxon>Tracheophyta</taxon>
        <taxon>Spermatophyta</taxon>
        <taxon>Magnoliopsida</taxon>
        <taxon>eudicotyledons</taxon>
        <taxon>Gunneridae</taxon>
        <taxon>Pentapetalae</taxon>
        <taxon>asterids</taxon>
        <taxon>lamiids</taxon>
        <taxon>Solanales</taxon>
        <taxon>Convolvulaceae</taxon>
        <taxon>Cuscuteae</taxon>
        <taxon>Cuscuta</taxon>
        <taxon>Cuscuta subgen. Cuscuta</taxon>
    </lineage>
</organism>
<dbReference type="SUPFAM" id="SSF54160">
    <property type="entry name" value="Chromo domain-like"/>
    <property type="match status" value="1"/>
</dbReference>
<proteinExistence type="predicted"/>
<evidence type="ECO:0000259" key="2">
    <source>
        <dbReference type="PROSITE" id="PS50994"/>
    </source>
</evidence>
<dbReference type="PROSITE" id="PS50013">
    <property type="entry name" value="CHROMO_2"/>
    <property type="match status" value="1"/>
</dbReference>
<dbReference type="InterPro" id="IPR012337">
    <property type="entry name" value="RNaseH-like_sf"/>
</dbReference>
<gene>
    <name evidence="3" type="ORF">CEURO_LOCUS21046</name>
</gene>
<dbReference type="Gene3D" id="2.40.50.40">
    <property type="match status" value="1"/>
</dbReference>